<evidence type="ECO:0000256" key="7">
    <source>
        <dbReference type="PROSITE-ProRule" id="PRU00782"/>
    </source>
</evidence>
<accession>A0A2K3PGG5</accession>
<dbReference type="Gene3D" id="3.40.850.10">
    <property type="entry name" value="Kinesin motor domain"/>
    <property type="match status" value="1"/>
</dbReference>
<dbReference type="InterPro" id="IPR027417">
    <property type="entry name" value="P-loop_NTPase"/>
</dbReference>
<name>A0A2K3PGG5_TRIPR</name>
<comment type="similarity">
    <text evidence="7">Belongs to the TRAFAC class myosin-kinesin ATPase superfamily. Myosin family.</text>
</comment>
<dbReference type="Proteomes" id="UP000236291">
    <property type="component" value="Unassembled WGS sequence"/>
</dbReference>
<keyword evidence="1" id="KW-0547">Nucleotide-binding</keyword>
<dbReference type="GO" id="GO:0016459">
    <property type="term" value="C:myosin complex"/>
    <property type="evidence" value="ECO:0007669"/>
    <property type="project" value="UniProtKB-KW"/>
</dbReference>
<dbReference type="Gene3D" id="1.20.5.190">
    <property type="match status" value="2"/>
</dbReference>
<evidence type="ECO:0000256" key="5">
    <source>
        <dbReference type="ARBA" id="ARBA00023175"/>
    </source>
</evidence>
<dbReference type="SUPFAM" id="SSF52540">
    <property type="entry name" value="P-loop containing nucleoside triphosphate hydrolases"/>
    <property type="match status" value="2"/>
</dbReference>
<dbReference type="SMART" id="SM00015">
    <property type="entry name" value="IQ"/>
    <property type="match status" value="4"/>
</dbReference>
<evidence type="ECO:0000259" key="9">
    <source>
        <dbReference type="PROSITE" id="PS51456"/>
    </source>
</evidence>
<dbReference type="InterPro" id="IPR001609">
    <property type="entry name" value="Myosin_head_motor_dom-like"/>
</dbReference>
<dbReference type="PANTHER" id="PTHR13140:SF781">
    <property type="entry name" value="MYOSIN-15"/>
    <property type="match status" value="1"/>
</dbReference>
<dbReference type="GO" id="GO:0005516">
    <property type="term" value="F:calmodulin binding"/>
    <property type="evidence" value="ECO:0007669"/>
    <property type="project" value="UniProtKB-KW"/>
</dbReference>
<comment type="caution">
    <text evidence="7">Lacks conserved residue(s) required for the propagation of feature annotation.</text>
</comment>
<evidence type="ECO:0000256" key="3">
    <source>
        <dbReference type="ARBA" id="ARBA00022860"/>
    </source>
</evidence>
<dbReference type="GO" id="GO:0005524">
    <property type="term" value="F:ATP binding"/>
    <property type="evidence" value="ECO:0007669"/>
    <property type="project" value="UniProtKB-KW"/>
</dbReference>
<dbReference type="Gene3D" id="6.20.240.20">
    <property type="match status" value="1"/>
</dbReference>
<dbReference type="GO" id="GO:0007015">
    <property type="term" value="P:actin filament organization"/>
    <property type="evidence" value="ECO:0007669"/>
    <property type="project" value="TreeGrafter"/>
</dbReference>
<feature type="region of interest" description="Actin-binding" evidence="7">
    <location>
        <begin position="103"/>
        <end position="125"/>
    </location>
</feature>
<evidence type="ECO:0000256" key="4">
    <source>
        <dbReference type="ARBA" id="ARBA00023123"/>
    </source>
</evidence>
<sequence length="531" mass="60537">MFPKSTHQTFSTKLFQHFLSHTRFGKEKFSETDFTVSHYAGKVTYHTNTFLDKNRDYVVLEHCNVLSSSKCPFVKGLFPSLPEESSRSSYKFSSVASRFKQQLQALMETLKTTEPHYIRCVKPNSSNLPQKFENTSVLHQLRCGGVLEAVRISLAGYPTRRTYSEFVDRFGLIAPEFMDGSYDDRATSQKILQKLKLENFQLGRTKVFLRAGQIGVLDSRRAEVLDNAAKCIQCRLRTFIAHRDFISIRAAAVSLQACCRGCLARKIYASKRETVAAISIQKYIRMCLMRRAYTALYSSAIIIQSNVRGFTIRQRFLHRKEHKAATTIQEASEAGALRLAKTNLEKQLEELTWRLHLEKKIRVSNEEAKQVEISKLQKMLEAQNCELDEAKSATINELNKNAILQNQLQLSAKEKSALERELVAMNEVRKENALLKGSLGALEKKSTALELELVNAQKDHNKTIQKMKEFEQKSSQLAQNLKSLEEKLLSLENENHVLRTKALSVSPKSNHPGFAKSSLEVRFLLHLDILL</sequence>
<reference evidence="10 11" key="2">
    <citation type="journal article" date="2017" name="Front. Plant Sci.">
        <title>Gene Classification and Mining of Molecular Markers Useful in Red Clover (Trifolium pratense) Breeding.</title>
        <authorList>
            <person name="Istvanek J."/>
            <person name="Dluhosova J."/>
            <person name="Dluhos P."/>
            <person name="Patkova L."/>
            <person name="Nedelnik J."/>
            <person name="Repkova J."/>
        </authorList>
    </citation>
    <scope>NUCLEOTIDE SEQUENCE [LARGE SCALE GENOMIC DNA]</scope>
    <source>
        <strain evidence="11">cv. Tatra</strain>
        <tissue evidence="10">Young leaves</tissue>
    </source>
</reference>
<dbReference type="InterPro" id="IPR036961">
    <property type="entry name" value="Kinesin_motor_dom_sf"/>
</dbReference>
<feature type="coiled-coil region" evidence="8">
    <location>
        <begin position="373"/>
        <end position="501"/>
    </location>
</feature>
<evidence type="ECO:0000256" key="8">
    <source>
        <dbReference type="SAM" id="Coils"/>
    </source>
</evidence>
<dbReference type="STRING" id="57577.A0A2K3PGG5"/>
<protein>
    <submittedName>
        <fullName evidence="10">Myosin-H heavy chain-like protein</fullName>
    </submittedName>
</protein>
<dbReference type="PROSITE" id="PS51456">
    <property type="entry name" value="MYOSIN_MOTOR"/>
    <property type="match status" value="1"/>
</dbReference>
<feature type="domain" description="Myosin motor" evidence="9">
    <location>
        <begin position="1"/>
        <end position="222"/>
    </location>
</feature>
<keyword evidence="8" id="KW-0175">Coiled coil</keyword>
<evidence type="ECO:0000256" key="6">
    <source>
        <dbReference type="ARBA" id="ARBA00023203"/>
    </source>
</evidence>
<dbReference type="AlphaFoldDB" id="A0A2K3PGG5"/>
<evidence type="ECO:0000256" key="2">
    <source>
        <dbReference type="ARBA" id="ARBA00022840"/>
    </source>
</evidence>
<dbReference type="EMBL" id="ASHM01006771">
    <property type="protein sequence ID" value="PNY14335.1"/>
    <property type="molecule type" value="Genomic_DNA"/>
</dbReference>
<dbReference type="PROSITE" id="PS50096">
    <property type="entry name" value="IQ"/>
    <property type="match status" value="3"/>
</dbReference>
<dbReference type="GO" id="GO:0016020">
    <property type="term" value="C:membrane"/>
    <property type="evidence" value="ECO:0007669"/>
    <property type="project" value="TreeGrafter"/>
</dbReference>
<keyword evidence="3" id="KW-0112">Calmodulin-binding</keyword>
<dbReference type="GO" id="GO:0005737">
    <property type="term" value="C:cytoplasm"/>
    <property type="evidence" value="ECO:0007669"/>
    <property type="project" value="TreeGrafter"/>
</dbReference>
<dbReference type="GO" id="GO:0000146">
    <property type="term" value="F:microfilament motor activity"/>
    <property type="evidence" value="ECO:0007669"/>
    <property type="project" value="TreeGrafter"/>
</dbReference>
<evidence type="ECO:0000313" key="10">
    <source>
        <dbReference type="EMBL" id="PNY14335.1"/>
    </source>
</evidence>
<evidence type="ECO:0000313" key="11">
    <source>
        <dbReference type="Proteomes" id="UP000236291"/>
    </source>
</evidence>
<dbReference type="Pfam" id="PF00612">
    <property type="entry name" value="IQ"/>
    <property type="match status" value="3"/>
</dbReference>
<organism evidence="10 11">
    <name type="scientific">Trifolium pratense</name>
    <name type="common">Red clover</name>
    <dbReference type="NCBI Taxonomy" id="57577"/>
    <lineage>
        <taxon>Eukaryota</taxon>
        <taxon>Viridiplantae</taxon>
        <taxon>Streptophyta</taxon>
        <taxon>Embryophyta</taxon>
        <taxon>Tracheophyta</taxon>
        <taxon>Spermatophyta</taxon>
        <taxon>Magnoliopsida</taxon>
        <taxon>eudicotyledons</taxon>
        <taxon>Gunneridae</taxon>
        <taxon>Pentapetalae</taxon>
        <taxon>rosids</taxon>
        <taxon>fabids</taxon>
        <taxon>Fabales</taxon>
        <taxon>Fabaceae</taxon>
        <taxon>Papilionoideae</taxon>
        <taxon>50 kb inversion clade</taxon>
        <taxon>NPAAA clade</taxon>
        <taxon>Hologalegina</taxon>
        <taxon>IRL clade</taxon>
        <taxon>Trifolieae</taxon>
        <taxon>Trifolium</taxon>
    </lineage>
</organism>
<dbReference type="GO" id="GO:0030048">
    <property type="term" value="P:actin filament-based movement"/>
    <property type="evidence" value="ECO:0007669"/>
    <property type="project" value="UniProtKB-ARBA"/>
</dbReference>
<evidence type="ECO:0000256" key="1">
    <source>
        <dbReference type="ARBA" id="ARBA00022741"/>
    </source>
</evidence>
<dbReference type="SMART" id="SM00242">
    <property type="entry name" value="MYSc"/>
    <property type="match status" value="1"/>
</dbReference>
<keyword evidence="5" id="KW-0505">Motor protein</keyword>
<dbReference type="PANTHER" id="PTHR13140">
    <property type="entry name" value="MYOSIN"/>
    <property type="match status" value="1"/>
</dbReference>
<keyword evidence="4 7" id="KW-0518">Myosin</keyword>
<dbReference type="Gene3D" id="1.20.58.530">
    <property type="match status" value="1"/>
</dbReference>
<keyword evidence="2" id="KW-0067">ATP-binding</keyword>
<comment type="caution">
    <text evidence="10">The sequence shown here is derived from an EMBL/GenBank/DDBJ whole genome shotgun (WGS) entry which is preliminary data.</text>
</comment>
<dbReference type="ExpressionAtlas" id="A0A2K3PGG5">
    <property type="expression patterns" value="baseline"/>
</dbReference>
<proteinExistence type="inferred from homology"/>
<keyword evidence="6 7" id="KW-0009">Actin-binding</keyword>
<dbReference type="GO" id="GO:0051015">
    <property type="term" value="F:actin filament binding"/>
    <property type="evidence" value="ECO:0007669"/>
    <property type="project" value="TreeGrafter"/>
</dbReference>
<reference evidence="10 11" key="1">
    <citation type="journal article" date="2014" name="Am. J. Bot.">
        <title>Genome assembly and annotation for red clover (Trifolium pratense; Fabaceae).</title>
        <authorList>
            <person name="Istvanek J."/>
            <person name="Jaros M."/>
            <person name="Krenek A."/>
            <person name="Repkova J."/>
        </authorList>
    </citation>
    <scope>NUCLEOTIDE SEQUENCE [LARGE SCALE GENOMIC DNA]</scope>
    <source>
        <strain evidence="11">cv. Tatra</strain>
        <tissue evidence="10">Young leaves</tissue>
    </source>
</reference>
<gene>
    <name evidence="10" type="ORF">L195_g011015</name>
</gene>
<dbReference type="Pfam" id="PF00063">
    <property type="entry name" value="Myosin_head"/>
    <property type="match status" value="1"/>
</dbReference>
<dbReference type="InterPro" id="IPR000048">
    <property type="entry name" value="IQ_motif_EF-hand-BS"/>
</dbReference>